<organism evidence="1 2">
    <name type="scientific">Sanguibacteroides justesenii</name>
    <dbReference type="NCBI Taxonomy" id="1547597"/>
    <lineage>
        <taxon>Bacteria</taxon>
        <taxon>Pseudomonadati</taxon>
        <taxon>Bacteroidota</taxon>
        <taxon>Bacteroidia</taxon>
        <taxon>Bacteroidales</taxon>
        <taxon>Porphyromonadaceae</taxon>
        <taxon>Sanguibacteroides</taxon>
    </lineage>
</organism>
<sequence length="201" mass="23663">MEREILIIQQVVGVFRLYGIRSLSLEEIAKLINLTSHTLRKYFRTKELLLLKCVTYRISQEEIFNNADECLPDMMVDFVEVYPELCGKLSRRCCLEIKKYYHDVFHFLDNFLDSYAVACRDKVEDAIVNGYVRPTVSPHLVYTFFSKHWSNLFMPDACSFSLSESLEITKRIQAFTREIVTIKGQIYINEKLKNRSYNEAD</sequence>
<evidence type="ECO:0000313" key="1">
    <source>
        <dbReference type="EMBL" id="KIO44656.1"/>
    </source>
</evidence>
<reference evidence="1 2" key="1">
    <citation type="submission" date="2014-07" db="EMBL/GenBank/DDBJ databases">
        <title>Porphyromonadaceae bacterium OUH 308042 = ATCC BAA-2681 = DSM 28342 draft genome.</title>
        <authorList>
            <person name="Sydenham T.V."/>
            <person name="Hasman H."/>
            <person name="Justensen U.S."/>
        </authorList>
    </citation>
    <scope>NUCLEOTIDE SEQUENCE [LARGE SCALE GENOMIC DNA]</scope>
    <source>
        <strain evidence="1 2">OUH 308042</strain>
    </source>
</reference>
<dbReference type="InterPro" id="IPR009057">
    <property type="entry name" value="Homeodomain-like_sf"/>
</dbReference>
<dbReference type="SUPFAM" id="SSF46689">
    <property type="entry name" value="Homeodomain-like"/>
    <property type="match status" value="1"/>
</dbReference>
<accession>A0A0C3RE29</accession>
<evidence type="ECO:0000313" key="2">
    <source>
        <dbReference type="Proteomes" id="UP000031980"/>
    </source>
</evidence>
<dbReference type="Gene3D" id="1.10.357.10">
    <property type="entry name" value="Tetracycline Repressor, domain 2"/>
    <property type="match status" value="1"/>
</dbReference>
<dbReference type="EMBL" id="JPIU01000038">
    <property type="protein sequence ID" value="KIO44656.1"/>
    <property type="molecule type" value="Genomic_DNA"/>
</dbReference>
<proteinExistence type="predicted"/>
<dbReference type="Proteomes" id="UP000031980">
    <property type="component" value="Unassembled WGS sequence"/>
</dbReference>
<keyword evidence="2" id="KW-1185">Reference proteome</keyword>
<dbReference type="OrthoDB" id="881297at2"/>
<gene>
    <name evidence="1" type="ORF">BA92_06335</name>
</gene>
<dbReference type="RefSeq" id="WP_041505037.1">
    <property type="nucleotide sequence ID" value="NZ_JPIU01000038.1"/>
</dbReference>
<dbReference type="AlphaFoldDB" id="A0A0C3RE29"/>
<protein>
    <submittedName>
        <fullName evidence="1">Uncharacterized protein</fullName>
    </submittedName>
</protein>
<name>A0A0C3RE29_9PORP</name>
<comment type="caution">
    <text evidence="1">The sequence shown here is derived from an EMBL/GenBank/DDBJ whole genome shotgun (WGS) entry which is preliminary data.</text>
</comment>